<evidence type="ECO:0008006" key="2">
    <source>
        <dbReference type="Google" id="ProtNLM"/>
    </source>
</evidence>
<dbReference type="Gene3D" id="3.10.129.10">
    <property type="entry name" value="Hotdog Thioesterase"/>
    <property type="match status" value="1"/>
</dbReference>
<organism evidence="1">
    <name type="scientific">uncultured Mycobacterium sp</name>
    <dbReference type="NCBI Taxonomy" id="171292"/>
    <lineage>
        <taxon>Bacteria</taxon>
        <taxon>Bacillati</taxon>
        <taxon>Actinomycetota</taxon>
        <taxon>Actinomycetes</taxon>
        <taxon>Mycobacteriales</taxon>
        <taxon>Mycobacteriaceae</taxon>
        <taxon>Mycobacterium</taxon>
        <taxon>environmental samples</taxon>
    </lineage>
</organism>
<accession>A0A1Y5PE29</accession>
<protein>
    <recommendedName>
        <fullName evidence="2">Thioesterase superfamily protein</fullName>
    </recommendedName>
</protein>
<dbReference type="SUPFAM" id="SSF54637">
    <property type="entry name" value="Thioesterase/thiol ester dehydrase-isomerase"/>
    <property type="match status" value="1"/>
</dbReference>
<evidence type="ECO:0000313" key="1">
    <source>
        <dbReference type="EMBL" id="SBS76957.1"/>
    </source>
</evidence>
<dbReference type="AlphaFoldDB" id="A0A1Y5PE29"/>
<gene>
    <name evidence="1" type="ORF">MHPYR_390023</name>
</gene>
<name>A0A1Y5PE29_9MYCO</name>
<sequence length="235" mass="24468">MTEPSLMFPGRFNGPPGSANGGYACGVIAAHVPAGLVEVTLLRPPPLDTALLVEETGPTYEVRPAGGEVVAVAKPVDEPVDVLPPVLDIPADAAAAVADANHPFRSCFTCGPDREPGDGLRILVKHLPGQSILADLWTPDESLADDDGAVRPEIVWAALDCPGGWAAFNRIPGGVAVLGRMTAHIDRVPRVGEQCVVVATSDWHDGRKIGAHSALYTADGEPLAAARAVWIDSTV</sequence>
<dbReference type="EMBL" id="FLQS01000033">
    <property type="protein sequence ID" value="SBS76957.1"/>
    <property type="molecule type" value="Genomic_DNA"/>
</dbReference>
<dbReference type="InterPro" id="IPR029069">
    <property type="entry name" value="HotDog_dom_sf"/>
</dbReference>
<reference evidence="1" key="1">
    <citation type="submission" date="2016-03" db="EMBL/GenBank/DDBJ databases">
        <authorList>
            <person name="Ploux O."/>
        </authorList>
    </citation>
    <scope>NUCLEOTIDE SEQUENCE</scope>
    <source>
        <strain evidence="1">UC10</strain>
    </source>
</reference>
<proteinExistence type="predicted"/>